<organism evidence="2 3">
    <name type="scientific">Venturia nashicola</name>
    <dbReference type="NCBI Taxonomy" id="86259"/>
    <lineage>
        <taxon>Eukaryota</taxon>
        <taxon>Fungi</taxon>
        <taxon>Dikarya</taxon>
        <taxon>Ascomycota</taxon>
        <taxon>Pezizomycotina</taxon>
        <taxon>Dothideomycetes</taxon>
        <taxon>Pleosporomycetidae</taxon>
        <taxon>Venturiales</taxon>
        <taxon>Venturiaceae</taxon>
        <taxon>Venturia</taxon>
    </lineage>
</organism>
<dbReference type="Proteomes" id="UP000298493">
    <property type="component" value="Unassembled WGS sequence"/>
</dbReference>
<sequence length="248" mass="26534">MIAYSALPLLLTLASLSTRSFAKRHTFPSAKLYNICGKLNDGGSGFGRVIFRTISAYCVDDQRMAMKCRWSNHANPLDLPAIYDCQKPDQCVNVAKALGTENPDAGCQNPPQLSGVKGAADIDNHACSSGINTGDASIVLLSSITPDDPAVKLDGCSIIQSGTQNKLFSHRPCEKSSTIITLKAKTTYQACIDTAATLAGISIGFHWHLHSTGKIRGRGLDDGRPLSEMLTIDESTSNPAFPIVIHDD</sequence>
<protein>
    <submittedName>
        <fullName evidence="2">Calcium-binding protein</fullName>
    </submittedName>
</protein>
<keyword evidence="1" id="KW-0732">Signal</keyword>
<dbReference type="AlphaFoldDB" id="A0A4Z1NVU0"/>
<keyword evidence="3" id="KW-1185">Reference proteome</keyword>
<evidence type="ECO:0000313" key="3">
    <source>
        <dbReference type="Proteomes" id="UP000298493"/>
    </source>
</evidence>
<evidence type="ECO:0000256" key="1">
    <source>
        <dbReference type="SAM" id="SignalP"/>
    </source>
</evidence>
<reference evidence="2 3" key="1">
    <citation type="submission" date="2019-04" db="EMBL/GenBank/DDBJ databases">
        <title>High contiguity whole genome sequence and gene annotation resource for two Venturia nashicola isolates.</title>
        <authorList>
            <person name="Prokchorchik M."/>
            <person name="Won K."/>
            <person name="Lee Y."/>
            <person name="Choi E.D."/>
            <person name="Segonzac C."/>
            <person name="Sohn K.H."/>
        </authorList>
    </citation>
    <scope>NUCLEOTIDE SEQUENCE [LARGE SCALE GENOMIC DNA]</scope>
    <source>
        <strain evidence="2 3">PRI2</strain>
    </source>
</reference>
<accession>A0A4Z1NVU0</accession>
<evidence type="ECO:0000313" key="2">
    <source>
        <dbReference type="EMBL" id="TID15157.1"/>
    </source>
</evidence>
<dbReference type="EMBL" id="SNSC02000021">
    <property type="protein sequence ID" value="TID15157.1"/>
    <property type="molecule type" value="Genomic_DNA"/>
</dbReference>
<gene>
    <name evidence="2" type="ORF">E6O75_ATG08410</name>
</gene>
<feature type="signal peptide" evidence="1">
    <location>
        <begin position="1"/>
        <end position="22"/>
    </location>
</feature>
<feature type="chain" id="PRO_5021443941" evidence="1">
    <location>
        <begin position="23"/>
        <end position="248"/>
    </location>
</feature>
<comment type="caution">
    <text evidence="2">The sequence shown here is derived from an EMBL/GenBank/DDBJ whole genome shotgun (WGS) entry which is preliminary data.</text>
</comment>
<proteinExistence type="predicted"/>
<name>A0A4Z1NVU0_9PEZI</name>